<keyword evidence="2" id="KW-1185">Reference proteome</keyword>
<protein>
    <submittedName>
        <fullName evidence="1">Uncharacterized protein</fullName>
    </submittedName>
</protein>
<sequence>MPKMNQNKFRLPLSTALGLPTNHQKAGFGYERYISTYFFDLVSCRLSFICPVELQQWSAFPALSFQSSWNKAVQKSGTGTGDVKSNEKSNGCPVMSNGTCQTKANVVVENGPSANEPPTPISDKKID</sequence>
<name>A0ACC2F691_DALPE</name>
<dbReference type="EMBL" id="CM055760">
    <property type="protein sequence ID" value="KAJ7986853.1"/>
    <property type="molecule type" value="Genomic_DNA"/>
</dbReference>
<accession>A0ACC2F691</accession>
<gene>
    <name evidence="1" type="ORF">DPEC_G00332720</name>
</gene>
<dbReference type="Proteomes" id="UP001157502">
    <property type="component" value="Chromosome 33"/>
</dbReference>
<evidence type="ECO:0000313" key="2">
    <source>
        <dbReference type="Proteomes" id="UP001157502"/>
    </source>
</evidence>
<comment type="caution">
    <text evidence="1">The sequence shown here is derived from an EMBL/GenBank/DDBJ whole genome shotgun (WGS) entry which is preliminary data.</text>
</comment>
<evidence type="ECO:0000313" key="1">
    <source>
        <dbReference type="EMBL" id="KAJ7986853.1"/>
    </source>
</evidence>
<organism evidence="1 2">
    <name type="scientific">Dallia pectoralis</name>
    <name type="common">Alaska blackfish</name>
    <dbReference type="NCBI Taxonomy" id="75939"/>
    <lineage>
        <taxon>Eukaryota</taxon>
        <taxon>Metazoa</taxon>
        <taxon>Chordata</taxon>
        <taxon>Craniata</taxon>
        <taxon>Vertebrata</taxon>
        <taxon>Euteleostomi</taxon>
        <taxon>Actinopterygii</taxon>
        <taxon>Neopterygii</taxon>
        <taxon>Teleostei</taxon>
        <taxon>Protacanthopterygii</taxon>
        <taxon>Esociformes</taxon>
        <taxon>Umbridae</taxon>
        <taxon>Dallia</taxon>
    </lineage>
</organism>
<reference evidence="1" key="1">
    <citation type="submission" date="2021-05" db="EMBL/GenBank/DDBJ databases">
        <authorList>
            <person name="Pan Q."/>
            <person name="Jouanno E."/>
            <person name="Zahm M."/>
            <person name="Klopp C."/>
            <person name="Cabau C."/>
            <person name="Louis A."/>
            <person name="Berthelot C."/>
            <person name="Parey E."/>
            <person name="Roest Crollius H."/>
            <person name="Montfort J."/>
            <person name="Robinson-Rechavi M."/>
            <person name="Bouchez O."/>
            <person name="Lampietro C."/>
            <person name="Lopez Roques C."/>
            <person name="Donnadieu C."/>
            <person name="Postlethwait J."/>
            <person name="Bobe J."/>
            <person name="Dillon D."/>
            <person name="Chandos A."/>
            <person name="von Hippel F."/>
            <person name="Guiguen Y."/>
        </authorList>
    </citation>
    <scope>NUCLEOTIDE SEQUENCE</scope>
    <source>
        <strain evidence="1">YG-Jan2019</strain>
    </source>
</reference>
<proteinExistence type="predicted"/>